<dbReference type="Proteomes" id="UP000176998">
    <property type="component" value="Unassembled WGS sequence"/>
</dbReference>
<dbReference type="STRING" id="1209926.A0A1G4BLD8"/>
<evidence type="ECO:0000259" key="2">
    <source>
        <dbReference type="Pfam" id="PF26053"/>
    </source>
</evidence>
<protein>
    <submittedName>
        <fullName evidence="3">Uncharacterized protein</fullName>
    </submittedName>
</protein>
<dbReference type="RefSeq" id="XP_022479432.1">
    <property type="nucleotide sequence ID" value="XM_022613934.1"/>
</dbReference>
<feature type="domain" description="Amidase" evidence="1">
    <location>
        <begin position="256"/>
        <end position="358"/>
    </location>
</feature>
<accession>A0A1G4BLD8</accession>
<evidence type="ECO:0000313" key="3">
    <source>
        <dbReference type="EMBL" id="OHF02290.1"/>
    </source>
</evidence>
<evidence type="ECO:0000313" key="4">
    <source>
        <dbReference type="Proteomes" id="UP000176998"/>
    </source>
</evidence>
<dbReference type="InterPro" id="IPR023631">
    <property type="entry name" value="Amidase_dom"/>
</dbReference>
<dbReference type="SUPFAM" id="SSF75304">
    <property type="entry name" value="Amidase signature (AS) enzymes"/>
    <property type="match status" value="1"/>
</dbReference>
<dbReference type="Pfam" id="PF26053">
    <property type="entry name" value="DUF8016"/>
    <property type="match status" value="1"/>
</dbReference>
<dbReference type="EMBL" id="MJBS01000013">
    <property type="protein sequence ID" value="OHF02290.1"/>
    <property type="molecule type" value="Genomic_DNA"/>
</dbReference>
<proteinExistence type="predicted"/>
<comment type="caution">
    <text evidence="3">The sequence shown here is derived from an EMBL/GenBank/DDBJ whole genome shotgun (WGS) entry which is preliminary data.</text>
</comment>
<dbReference type="GeneID" id="34555444"/>
<feature type="domain" description="Scytalone dehydratase-like protein Arp1 N-terminal" evidence="2">
    <location>
        <begin position="88"/>
        <end position="211"/>
    </location>
</feature>
<dbReference type="Gene3D" id="3.90.1300.10">
    <property type="entry name" value="Amidase signature (AS) domain"/>
    <property type="match status" value="1"/>
</dbReference>
<dbReference type="PANTHER" id="PTHR46310:SF7">
    <property type="entry name" value="AMIDASE 1"/>
    <property type="match status" value="1"/>
</dbReference>
<dbReference type="Pfam" id="PF01425">
    <property type="entry name" value="Amidase"/>
    <property type="match status" value="1"/>
</dbReference>
<gene>
    <name evidence="3" type="ORF">CORC01_02283</name>
</gene>
<dbReference type="AlphaFoldDB" id="A0A1G4BLD8"/>
<name>A0A1G4BLD8_9PEZI</name>
<dbReference type="InterPro" id="IPR058329">
    <property type="entry name" value="Arp1_N"/>
</dbReference>
<dbReference type="PANTHER" id="PTHR46310">
    <property type="entry name" value="AMIDASE 1"/>
    <property type="match status" value="1"/>
</dbReference>
<dbReference type="OrthoDB" id="5423360at2759"/>
<keyword evidence="4" id="KW-1185">Reference proteome</keyword>
<evidence type="ECO:0000259" key="1">
    <source>
        <dbReference type="Pfam" id="PF01425"/>
    </source>
</evidence>
<sequence>MEYLHPDSFALLSAWPIQNPLTNSSQSTSDFYRLNVLPMAARALHFVCLAGIATTIVERNPLTLSHTVNGLDHVFQLGNRSYLATSASPLHVVATAADAQAITAPAPATHIIVTSTVITGQYLQDTIARYLAEDYVFSGDFLETLILSSNYSSRLDDSATECVASVGSRVLMLPVSDAFQSLPKLAPSMPPPGPLLLESDGGTIKLSKVFRLYKDSYSDFVHGIYEFNGTYNVLGLADPDWGYPLVPVPSRIYSEADSRPLAGKRIGVKDIYDIKGLKTTLGSKAWTQMTSEANETAPSIQRIIDLGGTVVGKQKTSQFASAAHAWEWTDVYYPQNPRGDGYLSCSASSAGGACSIAAYDWLDFAIPWNRHSELLWDVSPWPIG</sequence>
<reference evidence="3 4" key="1">
    <citation type="submission" date="2016-09" db="EMBL/GenBank/DDBJ databases">
        <authorList>
            <person name="Capua I."/>
            <person name="De Benedictis P."/>
            <person name="Joannis T."/>
            <person name="Lombin L.H."/>
            <person name="Cattoli G."/>
        </authorList>
    </citation>
    <scope>NUCLEOTIDE SEQUENCE [LARGE SCALE GENOMIC DNA]</scope>
    <source>
        <strain evidence="3 4">IMI 309357</strain>
    </source>
</reference>
<dbReference type="InterPro" id="IPR036928">
    <property type="entry name" value="AS_sf"/>
</dbReference>
<organism evidence="3 4">
    <name type="scientific">Colletotrichum orchidophilum</name>
    <dbReference type="NCBI Taxonomy" id="1209926"/>
    <lineage>
        <taxon>Eukaryota</taxon>
        <taxon>Fungi</taxon>
        <taxon>Dikarya</taxon>
        <taxon>Ascomycota</taxon>
        <taxon>Pezizomycotina</taxon>
        <taxon>Sordariomycetes</taxon>
        <taxon>Hypocreomycetidae</taxon>
        <taxon>Glomerellales</taxon>
        <taxon>Glomerellaceae</taxon>
        <taxon>Colletotrichum</taxon>
    </lineage>
</organism>